<dbReference type="GO" id="GO:0005886">
    <property type="term" value="C:plasma membrane"/>
    <property type="evidence" value="ECO:0007669"/>
    <property type="project" value="TreeGrafter"/>
</dbReference>
<dbReference type="GO" id="GO:0017004">
    <property type="term" value="P:cytochrome complex assembly"/>
    <property type="evidence" value="ECO:0007669"/>
    <property type="project" value="InterPro"/>
</dbReference>
<dbReference type="PANTHER" id="PTHR38034:SF1">
    <property type="entry name" value="INNER MEMBRANE PROTEIN YPJD"/>
    <property type="match status" value="1"/>
</dbReference>
<dbReference type="Pfam" id="PF01578">
    <property type="entry name" value="Cytochrom_C_asm"/>
    <property type="match status" value="1"/>
</dbReference>
<feature type="transmembrane region" description="Helical" evidence="1">
    <location>
        <begin position="123"/>
        <end position="147"/>
    </location>
</feature>
<accession>A0A1H3YU05</accession>
<name>A0A1H3YU05_9GAMM</name>
<feature type="transmembrane region" description="Helical" evidence="1">
    <location>
        <begin position="175"/>
        <end position="198"/>
    </location>
</feature>
<feature type="transmembrane region" description="Helical" evidence="1">
    <location>
        <begin position="210"/>
        <end position="230"/>
    </location>
</feature>
<dbReference type="AlphaFoldDB" id="A0A1H3YU05"/>
<protein>
    <submittedName>
        <fullName evidence="3">ABC-type uncharacterized transport system, permease component</fullName>
    </submittedName>
</protein>
<gene>
    <name evidence="3" type="ORF">SAMN02745729_101580</name>
</gene>
<keyword evidence="1" id="KW-1133">Transmembrane helix</keyword>
<feature type="transmembrane region" description="Helical" evidence="1">
    <location>
        <begin position="36"/>
        <end position="53"/>
    </location>
</feature>
<dbReference type="OrthoDB" id="9780793at2"/>
<keyword evidence="1" id="KW-0812">Transmembrane</keyword>
<dbReference type="InterPro" id="IPR002541">
    <property type="entry name" value="Cyt_c_assembly"/>
</dbReference>
<feature type="domain" description="Cytochrome c assembly protein" evidence="2">
    <location>
        <begin position="59"/>
        <end position="262"/>
    </location>
</feature>
<evidence type="ECO:0000313" key="4">
    <source>
        <dbReference type="Proteomes" id="UP000242469"/>
    </source>
</evidence>
<dbReference type="RefSeq" id="WP_091822736.1">
    <property type="nucleotide sequence ID" value="NZ_FNRJ01000001.1"/>
</dbReference>
<feature type="transmembrane region" description="Helical" evidence="1">
    <location>
        <begin position="237"/>
        <end position="259"/>
    </location>
</feature>
<keyword evidence="4" id="KW-1185">Reference proteome</keyword>
<evidence type="ECO:0000256" key="1">
    <source>
        <dbReference type="SAM" id="Phobius"/>
    </source>
</evidence>
<evidence type="ECO:0000259" key="2">
    <source>
        <dbReference type="Pfam" id="PF01578"/>
    </source>
</evidence>
<organism evidence="3 4">
    <name type="scientific">Marinobacterium iners DSM 11526</name>
    <dbReference type="NCBI Taxonomy" id="1122198"/>
    <lineage>
        <taxon>Bacteria</taxon>
        <taxon>Pseudomonadati</taxon>
        <taxon>Pseudomonadota</taxon>
        <taxon>Gammaproteobacteria</taxon>
        <taxon>Oceanospirillales</taxon>
        <taxon>Oceanospirillaceae</taxon>
        <taxon>Marinobacterium</taxon>
    </lineage>
</organism>
<feature type="transmembrane region" description="Helical" evidence="1">
    <location>
        <begin position="6"/>
        <end position="24"/>
    </location>
</feature>
<feature type="transmembrane region" description="Helical" evidence="1">
    <location>
        <begin position="92"/>
        <end position="111"/>
    </location>
</feature>
<dbReference type="EMBL" id="FNRJ01000001">
    <property type="protein sequence ID" value="SEA14522.1"/>
    <property type="molecule type" value="Genomic_DNA"/>
</dbReference>
<evidence type="ECO:0000313" key="3">
    <source>
        <dbReference type="EMBL" id="SEA14522.1"/>
    </source>
</evidence>
<dbReference type="STRING" id="1122198.SAMN02745729_101580"/>
<dbReference type="GO" id="GO:0020037">
    <property type="term" value="F:heme binding"/>
    <property type="evidence" value="ECO:0007669"/>
    <property type="project" value="InterPro"/>
</dbReference>
<reference evidence="4" key="1">
    <citation type="submission" date="2016-10" db="EMBL/GenBank/DDBJ databases">
        <authorList>
            <person name="Varghese N."/>
            <person name="Submissions S."/>
        </authorList>
    </citation>
    <scope>NUCLEOTIDE SEQUENCE [LARGE SCALE GENOMIC DNA]</scope>
    <source>
        <strain evidence="4">DSM 11526</strain>
    </source>
</reference>
<dbReference type="Proteomes" id="UP000242469">
    <property type="component" value="Unassembled WGS sequence"/>
</dbReference>
<feature type="transmembrane region" description="Helical" evidence="1">
    <location>
        <begin position="65"/>
        <end position="85"/>
    </location>
</feature>
<sequence length="265" mass="29264">MLITTTLVAVLCYAIATVLQCRRLSSTAHEQLRTPIRILGLAGFLLQGYAVYLELHHPNGIDLSFFPVGSLIAWVVAGLVLISSLRHRLDNLFVGVFPLAAITALLTAVTPEANIHKPYAGGLLAHILLSLLAYSLFTIATVQALMLSRQERALKQHHTRGLVASLPPLQIMERLLFESLWAGFLLLTAALISGFLFVDNLFAQHLVHKTLFSLIAWSVYALLLAGRHFLGWRSQTAVRWTLGGFVLLMLGFFGSKLVLEMLLKM</sequence>
<dbReference type="InterPro" id="IPR052372">
    <property type="entry name" value="YpjD/HemX"/>
</dbReference>
<keyword evidence="1" id="KW-0472">Membrane</keyword>
<dbReference type="PANTHER" id="PTHR38034">
    <property type="entry name" value="INNER MEMBRANE PROTEIN YPJD"/>
    <property type="match status" value="1"/>
</dbReference>
<proteinExistence type="predicted"/>